<evidence type="ECO:0008006" key="4">
    <source>
        <dbReference type="Google" id="ProtNLM"/>
    </source>
</evidence>
<sequence length="276" mass="30180">MTASRTILWCQIALAPLIAALATLGAVGSFATVRDASVAYFGERLAWIVPIGLDLGILVLLSWDLLLELQNLAWPILRWIAWAYIGGTITVNVTAAGGDPAGMIAHAAMPVLFITVTEGVRHQIRQHVGLAAGTRREKVPASRWVLAPASTLLLWRRMVLWQITSYAKGLGLEQERLIAISKLQQSHGRFCWRWKAPLSDRLALRIHPADDVHQDDDIEELVNAAQKILAVEESSGVRISNVNLGRHLRAQGYSVANDKLAAVGKAARARMDGARL</sequence>
<dbReference type="EMBL" id="BAAAHH010000017">
    <property type="protein sequence ID" value="GAA0956270.1"/>
    <property type="molecule type" value="Genomic_DNA"/>
</dbReference>
<dbReference type="Pfam" id="PF10935">
    <property type="entry name" value="DUF2637"/>
    <property type="match status" value="1"/>
</dbReference>
<keyword evidence="1" id="KW-0472">Membrane</keyword>
<gene>
    <name evidence="2" type="ORF">GCM10009550_42090</name>
</gene>
<dbReference type="InterPro" id="IPR021235">
    <property type="entry name" value="DUF2637"/>
</dbReference>
<evidence type="ECO:0000256" key="1">
    <source>
        <dbReference type="SAM" id="Phobius"/>
    </source>
</evidence>
<keyword evidence="3" id="KW-1185">Reference proteome</keyword>
<reference evidence="2 3" key="1">
    <citation type="journal article" date="2019" name="Int. J. Syst. Evol. Microbiol.">
        <title>The Global Catalogue of Microorganisms (GCM) 10K type strain sequencing project: providing services to taxonomists for standard genome sequencing and annotation.</title>
        <authorList>
            <consortium name="The Broad Institute Genomics Platform"/>
            <consortium name="The Broad Institute Genome Sequencing Center for Infectious Disease"/>
            <person name="Wu L."/>
            <person name="Ma J."/>
        </authorList>
    </citation>
    <scope>NUCLEOTIDE SEQUENCE [LARGE SCALE GENOMIC DNA]</scope>
    <source>
        <strain evidence="2 3">JCM 10696</strain>
    </source>
</reference>
<accession>A0ABN1RFI9</accession>
<name>A0ABN1RFI9_9ACTN</name>
<dbReference type="Proteomes" id="UP001500665">
    <property type="component" value="Unassembled WGS sequence"/>
</dbReference>
<comment type="caution">
    <text evidence="2">The sequence shown here is derived from an EMBL/GenBank/DDBJ whole genome shotgun (WGS) entry which is preliminary data.</text>
</comment>
<feature type="transmembrane region" description="Helical" evidence="1">
    <location>
        <begin position="45"/>
        <end position="67"/>
    </location>
</feature>
<dbReference type="RefSeq" id="WP_344242588.1">
    <property type="nucleotide sequence ID" value="NZ_BAAAHH010000017.1"/>
</dbReference>
<evidence type="ECO:0000313" key="3">
    <source>
        <dbReference type="Proteomes" id="UP001500665"/>
    </source>
</evidence>
<feature type="transmembrane region" description="Helical" evidence="1">
    <location>
        <begin position="12"/>
        <end position="33"/>
    </location>
</feature>
<evidence type="ECO:0000313" key="2">
    <source>
        <dbReference type="EMBL" id="GAA0956270.1"/>
    </source>
</evidence>
<feature type="transmembrane region" description="Helical" evidence="1">
    <location>
        <begin position="79"/>
        <end position="97"/>
    </location>
</feature>
<protein>
    <recommendedName>
        <fullName evidence="4">DUF2637 domain-containing protein</fullName>
    </recommendedName>
</protein>
<keyword evidence="1" id="KW-0812">Transmembrane</keyword>
<keyword evidence="1" id="KW-1133">Transmembrane helix</keyword>
<proteinExistence type="predicted"/>
<organism evidence="2 3">
    <name type="scientific">Actinocorallia libanotica</name>
    <dbReference type="NCBI Taxonomy" id="46162"/>
    <lineage>
        <taxon>Bacteria</taxon>
        <taxon>Bacillati</taxon>
        <taxon>Actinomycetota</taxon>
        <taxon>Actinomycetes</taxon>
        <taxon>Streptosporangiales</taxon>
        <taxon>Thermomonosporaceae</taxon>
        <taxon>Actinocorallia</taxon>
    </lineage>
</organism>